<feature type="compositionally biased region" description="Pro residues" evidence="1">
    <location>
        <begin position="157"/>
        <end position="169"/>
    </location>
</feature>
<accession>A0A4P2QZ30</accession>
<sequence length="361" mass="40181">MNLNEAASLLAMSKERVLLAIEEGIETPKTKTRVRLRTVPLQHGHDIAQEDLDAFIRVFESEKPGRHPPVAVRRTLLIEARYKCAICRENGPIEFHHVIEWTTVSHHDPQHMLAVCSNCHARITRFGEPDVLAQRQIKKNLQERQAASEPTPEFVDPAPPLPSPAPTPPQESDFADSFAVTCPTTNAPTAPPVAKTPASAEQSLLARSFEQTMRQILAQEITYAGPSSPELEWVGALLFGAYPRNDADCVLLLRTARAIFQIQRITRPDAAWTDWAYTSRIIEATANVLAELDYNLDTLNGTAEKALRIARERRYLQFKDEDEWRPGMASGTGWVEYAALSLIGEKLLKKTDAQGAHSHGG</sequence>
<protein>
    <recommendedName>
        <fullName evidence="2">HNH nuclease domain-containing protein</fullName>
    </recommendedName>
</protein>
<dbReference type="InterPro" id="IPR003615">
    <property type="entry name" value="HNH_nuc"/>
</dbReference>
<dbReference type="Proteomes" id="UP000295497">
    <property type="component" value="Chromosome"/>
</dbReference>
<evidence type="ECO:0000313" key="4">
    <source>
        <dbReference type="Proteomes" id="UP000295497"/>
    </source>
</evidence>
<name>A0A4P2QZ30_SORCE</name>
<proteinExistence type="predicted"/>
<reference evidence="3 4" key="1">
    <citation type="submission" date="2015-09" db="EMBL/GenBank/DDBJ databases">
        <title>Sorangium comparison.</title>
        <authorList>
            <person name="Zaburannyi N."/>
            <person name="Bunk B."/>
            <person name="Overmann J."/>
            <person name="Mueller R."/>
        </authorList>
    </citation>
    <scope>NUCLEOTIDE SEQUENCE [LARGE SCALE GENOMIC DNA]</scope>
    <source>
        <strain evidence="3 4">So ce836</strain>
    </source>
</reference>
<evidence type="ECO:0000256" key="1">
    <source>
        <dbReference type="SAM" id="MobiDB-lite"/>
    </source>
</evidence>
<dbReference type="EMBL" id="CP012672">
    <property type="protein sequence ID" value="AUX35491.1"/>
    <property type="molecule type" value="Genomic_DNA"/>
</dbReference>
<dbReference type="RefSeq" id="WP_129578508.1">
    <property type="nucleotide sequence ID" value="NZ_CP012672.1"/>
</dbReference>
<evidence type="ECO:0000313" key="3">
    <source>
        <dbReference type="EMBL" id="AUX35491.1"/>
    </source>
</evidence>
<feature type="region of interest" description="Disordered" evidence="1">
    <location>
        <begin position="141"/>
        <end position="175"/>
    </location>
</feature>
<dbReference type="AlphaFoldDB" id="A0A4P2QZ30"/>
<feature type="domain" description="HNH nuclease" evidence="2">
    <location>
        <begin position="71"/>
        <end position="121"/>
    </location>
</feature>
<evidence type="ECO:0000259" key="2">
    <source>
        <dbReference type="SMART" id="SM00507"/>
    </source>
</evidence>
<gene>
    <name evidence="3" type="ORF">SOCE836_076840</name>
</gene>
<dbReference type="CDD" id="cd00085">
    <property type="entry name" value="HNHc"/>
    <property type="match status" value="1"/>
</dbReference>
<organism evidence="3 4">
    <name type="scientific">Sorangium cellulosum</name>
    <name type="common">Polyangium cellulosum</name>
    <dbReference type="NCBI Taxonomy" id="56"/>
    <lineage>
        <taxon>Bacteria</taxon>
        <taxon>Pseudomonadati</taxon>
        <taxon>Myxococcota</taxon>
        <taxon>Polyangia</taxon>
        <taxon>Polyangiales</taxon>
        <taxon>Polyangiaceae</taxon>
        <taxon>Sorangium</taxon>
    </lineage>
</organism>
<dbReference type="SMART" id="SM00507">
    <property type="entry name" value="HNHc"/>
    <property type="match status" value="1"/>
</dbReference>